<organism evidence="2 3">
    <name type="scientific">Salinivibrio proteolyticus</name>
    <dbReference type="NCBI Taxonomy" id="334715"/>
    <lineage>
        <taxon>Bacteria</taxon>
        <taxon>Pseudomonadati</taxon>
        <taxon>Pseudomonadota</taxon>
        <taxon>Gammaproteobacteria</taxon>
        <taxon>Vibrionales</taxon>
        <taxon>Vibrionaceae</taxon>
        <taxon>Salinivibrio</taxon>
    </lineage>
</organism>
<dbReference type="RefSeq" id="WP_269597519.1">
    <property type="nucleotide sequence ID" value="NZ_CP114584.1"/>
</dbReference>
<sequence length="470" mass="51121">MRKTQTGIATLVVVASIALIALLIVFGVSRRAISDIQQAQTRIKTQEYLSRAWAGLDCAVAKIYQEGLDLSSGEAAEGLTQLSECQGVAGSRLELAPWPNNPSLWRLSSHSHQQEVGVTLQGAGGGRAAAFVTSGSALFYGANKWRPAKGKKRDDGRYECQSIIAGGDVRISPRKPSEGVPDNEEEKSQNTFSVHLGGGDECAPEYKTEVLDYKVADSRDETRKLLKKDVQTNVKDMDLFQDFFGVPRSQWRLAKQQFEEKGGTIVETHGDASKCYESVYNAMEQGSGQPNVKVWVDGPCDLTPKTFKSPSDSSNKHRNTAILPSDPPVLLVVQDGIMALRGAINPFNGVVYQFNPTMNANKFAEQWGMDSSQGGQVSCTHSNASISELCQHIATNVREPEQASRVPFWFHGSFKTNGAFIIDVPDGNTVINGSLVANYDDGNKRASFEGLGQLRPLPNSYYNLIPPSGG</sequence>
<protein>
    <submittedName>
        <fullName evidence="2">Uncharacterized protein</fullName>
    </submittedName>
</protein>
<reference evidence="2" key="1">
    <citation type="submission" date="2022-09" db="EMBL/GenBank/DDBJ databases">
        <authorList>
            <person name="Li Z.-J."/>
        </authorList>
    </citation>
    <scope>NUCLEOTIDE SEQUENCE</scope>
    <source>
        <strain evidence="2">TGB10</strain>
    </source>
</reference>
<evidence type="ECO:0000313" key="3">
    <source>
        <dbReference type="Proteomes" id="UP001164676"/>
    </source>
</evidence>
<dbReference type="Proteomes" id="UP001164676">
    <property type="component" value="Chromosome"/>
</dbReference>
<evidence type="ECO:0000256" key="1">
    <source>
        <dbReference type="SAM" id="MobiDB-lite"/>
    </source>
</evidence>
<proteinExistence type="predicted"/>
<evidence type="ECO:0000313" key="2">
    <source>
        <dbReference type="EMBL" id="WBA14299.1"/>
    </source>
</evidence>
<keyword evidence="3" id="KW-1185">Reference proteome</keyword>
<dbReference type="EMBL" id="CP114584">
    <property type="protein sequence ID" value="WBA14299.1"/>
    <property type="molecule type" value="Genomic_DNA"/>
</dbReference>
<name>A0ABY7LAN7_9GAMM</name>
<gene>
    <name evidence="2" type="ORF">N7E60_11360</name>
</gene>
<accession>A0ABY7LAN7</accession>
<feature type="region of interest" description="Disordered" evidence="1">
    <location>
        <begin position="169"/>
        <end position="189"/>
    </location>
</feature>